<feature type="domain" description="XdhC Rossmann" evidence="2">
    <location>
        <begin position="108"/>
        <end position="238"/>
    </location>
</feature>
<dbReference type="InterPro" id="IPR052698">
    <property type="entry name" value="MoCofactor_Util/Proc"/>
</dbReference>
<organism evidence="3 4">
    <name type="scientific">Sulfitobacter porphyrae</name>
    <dbReference type="NCBI Taxonomy" id="1246864"/>
    <lineage>
        <taxon>Bacteria</taxon>
        <taxon>Pseudomonadati</taxon>
        <taxon>Pseudomonadota</taxon>
        <taxon>Alphaproteobacteria</taxon>
        <taxon>Rhodobacterales</taxon>
        <taxon>Roseobacteraceae</taxon>
        <taxon>Sulfitobacter</taxon>
    </lineage>
</organism>
<gene>
    <name evidence="3" type="primary">xdhC</name>
    <name evidence="3" type="ORF">ACFQFQ_16955</name>
</gene>
<evidence type="ECO:0000259" key="1">
    <source>
        <dbReference type="Pfam" id="PF02625"/>
    </source>
</evidence>
<dbReference type="Pfam" id="PF13478">
    <property type="entry name" value="XdhC_C"/>
    <property type="match status" value="1"/>
</dbReference>
<sequence>MSDAVYVQITATRGSAPRDAGTAMKVTLRDITGTIGGGALELQAIETARRMLTEDAPEREETLPLGPGLGQCCGGAVSLRFTRETCATDVAQVHAHPDVTYRHPPADLWLWGAGHVGRAVVRACPPQAFNITWVDTGADRFPPQVGSHVTTVPAADMPRLAARAPVQAHHLIFTYAHDLDLALCAALLTRGFASCGLIGSETKWARFSKRLRALGLDPAPITCPIGDKSLGKVPDDIARGCVNGLLALMPEGETA</sequence>
<dbReference type="NCBIfam" id="TIGR02964">
    <property type="entry name" value="xanthine_xdhC"/>
    <property type="match status" value="1"/>
</dbReference>
<keyword evidence="4" id="KW-1185">Reference proteome</keyword>
<dbReference type="InterPro" id="IPR027051">
    <property type="entry name" value="XdhC_Rossmann_dom"/>
</dbReference>
<comment type="caution">
    <text evidence="3">The sequence shown here is derived from an EMBL/GenBank/DDBJ whole genome shotgun (WGS) entry which is preliminary data.</text>
</comment>
<accession>A0ABW2B4Z4</accession>
<reference evidence="4" key="1">
    <citation type="journal article" date="2019" name="Int. J. Syst. Evol. Microbiol.">
        <title>The Global Catalogue of Microorganisms (GCM) 10K type strain sequencing project: providing services to taxonomists for standard genome sequencing and annotation.</title>
        <authorList>
            <consortium name="The Broad Institute Genomics Platform"/>
            <consortium name="The Broad Institute Genome Sequencing Center for Infectious Disease"/>
            <person name="Wu L."/>
            <person name="Ma J."/>
        </authorList>
    </citation>
    <scope>NUCLEOTIDE SEQUENCE [LARGE SCALE GENOMIC DNA]</scope>
    <source>
        <strain evidence="4">CCUG 66188</strain>
    </source>
</reference>
<dbReference type="Gene3D" id="3.40.50.720">
    <property type="entry name" value="NAD(P)-binding Rossmann-like Domain"/>
    <property type="match status" value="1"/>
</dbReference>
<dbReference type="Pfam" id="PF02625">
    <property type="entry name" value="XdhC_CoxI"/>
    <property type="match status" value="1"/>
</dbReference>
<dbReference type="InterPro" id="IPR014308">
    <property type="entry name" value="Xanthine_DH_XdhC"/>
</dbReference>
<dbReference type="PANTHER" id="PTHR30388">
    <property type="entry name" value="ALDEHYDE OXIDOREDUCTASE MOLYBDENUM COFACTOR ASSEMBLY PROTEIN"/>
    <property type="match status" value="1"/>
</dbReference>
<evidence type="ECO:0000259" key="2">
    <source>
        <dbReference type="Pfam" id="PF13478"/>
    </source>
</evidence>
<dbReference type="PANTHER" id="PTHR30388:SF6">
    <property type="entry name" value="XANTHINE DEHYDROGENASE SUBUNIT A-RELATED"/>
    <property type="match status" value="1"/>
</dbReference>
<dbReference type="EMBL" id="JBHSWG010000001">
    <property type="protein sequence ID" value="MFC6760804.1"/>
    <property type="molecule type" value="Genomic_DNA"/>
</dbReference>
<evidence type="ECO:0000313" key="3">
    <source>
        <dbReference type="EMBL" id="MFC6760804.1"/>
    </source>
</evidence>
<proteinExistence type="predicted"/>
<dbReference type="InterPro" id="IPR003777">
    <property type="entry name" value="XdhC_CoxI"/>
</dbReference>
<name>A0ABW2B4Z4_9RHOB</name>
<feature type="domain" description="XdhC- CoxI" evidence="1">
    <location>
        <begin position="4"/>
        <end position="58"/>
    </location>
</feature>
<dbReference type="Proteomes" id="UP001596353">
    <property type="component" value="Unassembled WGS sequence"/>
</dbReference>
<protein>
    <submittedName>
        <fullName evidence="3">Xanthine dehydrogenase accessory protein XdhC</fullName>
    </submittedName>
</protein>
<evidence type="ECO:0000313" key="4">
    <source>
        <dbReference type="Proteomes" id="UP001596353"/>
    </source>
</evidence>